<reference evidence="1 2" key="1">
    <citation type="journal article" date="2019" name="Microbiol. Resour. Announc.">
        <title>The Genome Sequence of the Halobacterium salinarum Type Strain Is Closely Related to That of Laboratory Strains NRC-1 and R1.</title>
        <authorList>
            <person name="Pfeiffer F."/>
            <person name="Marchfelder A."/>
            <person name="Habermann B."/>
            <person name="Dyall-Smith M.L."/>
        </authorList>
    </citation>
    <scope>NUCLEOTIDE SEQUENCE [LARGE SCALE GENOMIC DNA]</scope>
    <source>
        <strain evidence="2">ATCC 33171 / DSM 3754 / JCM 8978 / NBRC 102687 / NCIMB 764 / 91-R6</strain>
    </source>
</reference>
<dbReference type="InterPro" id="IPR045865">
    <property type="entry name" value="ACT-like_dom_sf"/>
</dbReference>
<evidence type="ECO:0000313" key="2">
    <source>
        <dbReference type="Proteomes" id="UP000296216"/>
    </source>
</evidence>
<organism evidence="1 2">
    <name type="scientific">Halobacterium salinarum (strain ATCC 33171 / DSM 3754 / JCM 8978 / NBRC 102687 / NCIMB 764 / 91-R6)</name>
    <dbReference type="NCBI Taxonomy" id="2597657"/>
    <lineage>
        <taxon>Archaea</taxon>
        <taxon>Methanobacteriati</taxon>
        <taxon>Methanobacteriota</taxon>
        <taxon>Stenosarchaea group</taxon>
        <taxon>Halobacteria</taxon>
        <taxon>Halobacteriales</taxon>
        <taxon>Halobacteriaceae</taxon>
        <taxon>Halobacterium</taxon>
    </lineage>
</organism>
<dbReference type="RefSeq" id="WP_136361009.1">
    <property type="nucleotide sequence ID" value="NZ_VRYN01000001.1"/>
</dbReference>
<accession>A0A4D6GQI5</accession>
<name>A0A4D6GQI5_HALS9</name>
<protein>
    <submittedName>
        <fullName evidence="1">ACT domain protein</fullName>
    </submittedName>
</protein>
<dbReference type="EMBL" id="CP038631">
    <property type="protein sequence ID" value="QCC43944.1"/>
    <property type="molecule type" value="Genomic_DNA"/>
</dbReference>
<dbReference type="SUPFAM" id="SSF55021">
    <property type="entry name" value="ACT-like"/>
    <property type="match status" value="1"/>
</dbReference>
<dbReference type="Proteomes" id="UP000296216">
    <property type="component" value="Chromosome"/>
</dbReference>
<evidence type="ECO:0000313" key="1">
    <source>
        <dbReference type="EMBL" id="QCC43944.1"/>
    </source>
</evidence>
<dbReference type="GeneID" id="39854072"/>
<dbReference type="AlphaFoldDB" id="A0A4D6GQI5"/>
<proteinExistence type="predicted"/>
<sequence>MTAPADRTHVLRLELADEPGALLAALAPIADAGGNLLSVLHERGSVTPRGRIPVEVTVECQPDRFETVVGALEDAGVTVIDATAERYADAVTVLLVGDLVATDLSELLASVEECEAASVVEFALTDEPGVDHEASARLRMGVADGAAERALAAVRAVAAEAGVRVIEPLAGDRR</sequence>
<gene>
    <name evidence="1" type="ORF">HBSAL_00985</name>
</gene>